<dbReference type="AlphaFoldDB" id="A0A6J6EQP1"/>
<accession>A0A6J6EQP1</accession>
<feature type="region of interest" description="Disordered" evidence="1">
    <location>
        <begin position="174"/>
        <end position="245"/>
    </location>
</feature>
<gene>
    <name evidence="2" type="ORF">UFOPK1693_01115</name>
</gene>
<proteinExistence type="predicted"/>
<evidence type="ECO:0000313" key="2">
    <source>
        <dbReference type="EMBL" id="CAB4577695.1"/>
    </source>
</evidence>
<feature type="compositionally biased region" description="Polar residues" evidence="1">
    <location>
        <begin position="215"/>
        <end position="233"/>
    </location>
</feature>
<protein>
    <submittedName>
        <fullName evidence="2">Unannotated protein</fullName>
    </submittedName>
</protein>
<reference evidence="2" key="1">
    <citation type="submission" date="2020-05" db="EMBL/GenBank/DDBJ databases">
        <authorList>
            <person name="Chiriac C."/>
            <person name="Salcher M."/>
            <person name="Ghai R."/>
            <person name="Kavagutti S V."/>
        </authorList>
    </citation>
    <scope>NUCLEOTIDE SEQUENCE</scope>
</reference>
<dbReference type="EMBL" id="CAEZTO010000034">
    <property type="protein sequence ID" value="CAB4577695.1"/>
    <property type="molecule type" value="Genomic_DNA"/>
</dbReference>
<evidence type="ECO:0000256" key="1">
    <source>
        <dbReference type="SAM" id="MobiDB-lite"/>
    </source>
</evidence>
<sequence>MTYGEMGRVPPNANSVPPTIAMSANSTLRIGTTICDEESLSAAAAGVTRSASTSSAPTICTAAATASPSSMMKMMPSSLAFTPLATATSGSSEAKLSGLQITSKTEITISEMMVIAPSFGSSTATICPVRSPNLLAALPGYKASARIPIPKPNGIKTATIEFLSLALSPSKAMISAARNEPKTEPKTTSKPISRKTAAPANESSEIPCTAKDSSRCITKTPTNPPITASSAPANSELKTKGISWS</sequence>
<name>A0A6J6EQP1_9ZZZZ</name>
<organism evidence="2">
    <name type="scientific">freshwater metagenome</name>
    <dbReference type="NCBI Taxonomy" id="449393"/>
    <lineage>
        <taxon>unclassified sequences</taxon>
        <taxon>metagenomes</taxon>
        <taxon>ecological metagenomes</taxon>
    </lineage>
</organism>